<name>A0A0P8W7T2_9CLOT</name>
<dbReference type="GO" id="GO:0016491">
    <property type="term" value="F:oxidoreductase activity"/>
    <property type="evidence" value="ECO:0007669"/>
    <property type="project" value="UniProtKB-KW"/>
</dbReference>
<feature type="domain" description="4Fe-4S ferredoxin-type" evidence="4">
    <location>
        <begin position="187"/>
        <end position="217"/>
    </location>
</feature>
<evidence type="ECO:0000313" key="6">
    <source>
        <dbReference type="Proteomes" id="UP000050326"/>
    </source>
</evidence>
<keyword evidence="1" id="KW-0479">Metal-binding</keyword>
<keyword evidence="2" id="KW-0408">Iron</keyword>
<evidence type="ECO:0000313" key="5">
    <source>
        <dbReference type="EMBL" id="KPU43821.1"/>
    </source>
</evidence>
<reference evidence="5 6" key="1">
    <citation type="submission" date="2015-09" db="EMBL/GenBank/DDBJ databases">
        <title>Genome sequence of Oxobacter pfennigii DSM 3222.</title>
        <authorList>
            <person name="Poehlein A."/>
            <person name="Bengelsdorf F.R."/>
            <person name="Schiel-Bengelsdorf B."/>
            <person name="Duerre P."/>
            <person name="Daniel R."/>
        </authorList>
    </citation>
    <scope>NUCLEOTIDE SEQUENCE [LARGE SCALE GENOMIC DNA]</scope>
    <source>
        <strain evidence="5 6">DSM 3222</strain>
    </source>
</reference>
<dbReference type="GO" id="GO:0051536">
    <property type="term" value="F:iron-sulfur cluster binding"/>
    <property type="evidence" value="ECO:0007669"/>
    <property type="project" value="UniProtKB-KW"/>
</dbReference>
<dbReference type="Proteomes" id="UP000050326">
    <property type="component" value="Unassembled WGS sequence"/>
</dbReference>
<dbReference type="InterPro" id="IPR017896">
    <property type="entry name" value="4Fe4S_Fe-S-bd"/>
</dbReference>
<evidence type="ECO:0000259" key="4">
    <source>
        <dbReference type="PROSITE" id="PS51379"/>
    </source>
</evidence>
<proteinExistence type="predicted"/>
<dbReference type="GO" id="GO:0046872">
    <property type="term" value="F:metal ion binding"/>
    <property type="evidence" value="ECO:0007669"/>
    <property type="project" value="UniProtKB-KW"/>
</dbReference>
<dbReference type="PANTHER" id="PTHR42827:SF1">
    <property type="entry name" value="IRON-SULFUR CLUSTER-BINDING PROTEIN"/>
    <property type="match status" value="1"/>
</dbReference>
<dbReference type="RefSeq" id="WP_201779722.1">
    <property type="nucleotide sequence ID" value="NZ_LKET01000035.1"/>
</dbReference>
<dbReference type="EC" id="1.1.-.-" evidence="5"/>
<comment type="caution">
    <text evidence="5">The sequence shown here is derived from an EMBL/GenBank/DDBJ whole genome shotgun (WGS) entry which is preliminary data.</text>
</comment>
<dbReference type="InterPro" id="IPR017900">
    <property type="entry name" value="4Fe4S_Fe_S_CS"/>
</dbReference>
<dbReference type="STRING" id="36849.OXPF_26810"/>
<organism evidence="5 6">
    <name type="scientific">Oxobacter pfennigii</name>
    <dbReference type="NCBI Taxonomy" id="36849"/>
    <lineage>
        <taxon>Bacteria</taxon>
        <taxon>Bacillati</taxon>
        <taxon>Bacillota</taxon>
        <taxon>Clostridia</taxon>
        <taxon>Eubacteriales</taxon>
        <taxon>Clostridiaceae</taxon>
        <taxon>Oxobacter</taxon>
    </lineage>
</organism>
<sequence length="254" mass="28185">MIKLSDIEEIASKFILASPLNKVKELDIEIYEVPVFSVAGACDPLFMKLKDEDVISSNHMAPTEWLAGAKSVISYFLPFSYEVRKSNIGAGLPSKEWLYGRIEGEKCNNALRDFIASELKEEGYEAVVPALDERFKVENRKSNWSERHAAYIAGLGTFSLSKSLITSRGCAGRFGSIITNLPLEPNNRPYNDIYDYCTFCGACILRCPSGAITSSGKDTAVCSAYIDKEILSRYKPRYGCGKCQTMVPCEHSIP</sequence>
<gene>
    <name evidence="5" type="primary">queG_4</name>
    <name evidence="5" type="ORF">OXPF_26810</name>
</gene>
<dbReference type="EMBL" id="LKET01000035">
    <property type="protein sequence ID" value="KPU43821.1"/>
    <property type="molecule type" value="Genomic_DNA"/>
</dbReference>
<dbReference type="PROSITE" id="PS51379">
    <property type="entry name" value="4FE4S_FER_2"/>
    <property type="match status" value="1"/>
</dbReference>
<keyword evidence="5" id="KW-0560">Oxidoreductase</keyword>
<keyword evidence="6" id="KW-1185">Reference proteome</keyword>
<evidence type="ECO:0000256" key="2">
    <source>
        <dbReference type="ARBA" id="ARBA00023004"/>
    </source>
</evidence>
<dbReference type="PATRIC" id="fig|36849.3.peg.2835"/>
<dbReference type="AlphaFoldDB" id="A0A0P8W7T2"/>
<evidence type="ECO:0000256" key="3">
    <source>
        <dbReference type="ARBA" id="ARBA00023014"/>
    </source>
</evidence>
<keyword evidence="3" id="KW-0411">Iron-sulfur</keyword>
<dbReference type="PROSITE" id="PS00198">
    <property type="entry name" value="4FE4S_FER_1"/>
    <property type="match status" value="1"/>
</dbReference>
<dbReference type="SUPFAM" id="SSF54862">
    <property type="entry name" value="4Fe-4S ferredoxins"/>
    <property type="match status" value="1"/>
</dbReference>
<accession>A0A0P8W7T2</accession>
<protein>
    <submittedName>
        <fullName evidence="5">Epoxyqueuosine reductase</fullName>
        <ecNumber evidence="5">1.1.-.-</ecNumber>
    </submittedName>
</protein>
<dbReference type="PANTHER" id="PTHR42827">
    <property type="entry name" value="IRON-SULFUR CLUSTER-BINDING PROTEIN-RELATED"/>
    <property type="match status" value="1"/>
</dbReference>
<dbReference type="Pfam" id="PF00037">
    <property type="entry name" value="Fer4"/>
    <property type="match status" value="1"/>
</dbReference>
<evidence type="ECO:0000256" key="1">
    <source>
        <dbReference type="ARBA" id="ARBA00022723"/>
    </source>
</evidence>